<proteinExistence type="predicted"/>
<dbReference type="Proteomes" id="UP000422736">
    <property type="component" value="Chromosome 1"/>
</dbReference>
<keyword evidence="2" id="KW-1185">Reference proteome</keyword>
<evidence type="ECO:0000313" key="1">
    <source>
        <dbReference type="EMBL" id="QGN13423.1"/>
    </source>
</evidence>
<name>A0ABX6EQR5_KLUMA</name>
<accession>A0ABX6EQR5</accession>
<reference evidence="1 2" key="1">
    <citation type="submission" date="2016-03" db="EMBL/GenBank/DDBJ databases">
        <title>How can Kluyveromyces marxianus grow so fast - potential evolutionary course in Saccharomyces Complex revealed by comparative genomics.</title>
        <authorList>
            <person name="Mo W."/>
            <person name="Lu W."/>
            <person name="Yang X."/>
            <person name="Qi J."/>
            <person name="Lv H."/>
        </authorList>
    </citation>
    <scope>NUCLEOTIDE SEQUENCE [LARGE SCALE GENOMIC DNA]</scope>
    <source>
        <strain evidence="1 2">FIM1</strain>
    </source>
</reference>
<gene>
    <name evidence="1" type="primary">MBA1</name>
    <name evidence="1" type="ORF">FIM1_60</name>
</gene>
<dbReference type="PANTHER" id="PTHR13333:SF5">
    <property type="entry name" value="M-AAA PROTEASE-INTERACTING PROTEIN 1, MITOCHONDRIAL"/>
    <property type="match status" value="1"/>
</dbReference>
<evidence type="ECO:0000313" key="2">
    <source>
        <dbReference type="Proteomes" id="UP000422736"/>
    </source>
</evidence>
<dbReference type="Gene3D" id="3.10.450.240">
    <property type="match status" value="1"/>
</dbReference>
<sequence length="272" mass="30990">MFPLRGVRTVGLLRRTNGHRLFSSSIRLLDAEGVVKKPAPFNPRHMGVANQVYIPPSKKNMPNPITSPVAFFNVMIRKMYTLGMNTIQVALFRYQSGYKPQFLLWKNKAIETYVQVNKAFANRQLEDIKPHVSIWVDEALTSRSKQIPAGITLDWELIKFNEVPKLVSTQAMMIPGRPVELIQLIYKFDTKQRLIKFNKKSGKADKLDRDVVDYVAFLCDASTNDILLIGSVFESAPDEKLPKDNETSNKIVIERMKTNGDLFRVPPPAKKN</sequence>
<dbReference type="EMBL" id="CP015054">
    <property type="protein sequence ID" value="QGN13423.1"/>
    <property type="molecule type" value="Genomic_DNA"/>
</dbReference>
<dbReference type="InterPro" id="IPR024621">
    <property type="entry name" value="Mba1"/>
</dbReference>
<reference evidence="1 2" key="2">
    <citation type="submission" date="2019-11" db="EMBL/GenBank/DDBJ databases">
        <authorList>
            <person name="Lu H."/>
        </authorList>
    </citation>
    <scope>NUCLEOTIDE SEQUENCE [LARGE SCALE GENOMIC DNA]</scope>
    <source>
        <strain evidence="1 2">FIM1</strain>
    </source>
</reference>
<dbReference type="Pfam" id="PF07961">
    <property type="entry name" value="MBA1"/>
    <property type="match status" value="1"/>
</dbReference>
<dbReference type="InterPro" id="IPR012483">
    <property type="entry name" value="Mba1_Saccharomycetales"/>
</dbReference>
<dbReference type="PANTHER" id="PTHR13333">
    <property type="entry name" value="M-AAA PROTEASE-INTERACTING PROTEIN 1, MITOCHONDRIAL"/>
    <property type="match status" value="1"/>
</dbReference>
<organism evidence="1 2">
    <name type="scientific">Kluyveromyces marxianus</name>
    <name type="common">Yeast</name>
    <name type="synonym">Candida kefyr</name>
    <dbReference type="NCBI Taxonomy" id="4911"/>
    <lineage>
        <taxon>Eukaryota</taxon>
        <taxon>Fungi</taxon>
        <taxon>Dikarya</taxon>
        <taxon>Ascomycota</taxon>
        <taxon>Saccharomycotina</taxon>
        <taxon>Saccharomycetes</taxon>
        <taxon>Saccharomycetales</taxon>
        <taxon>Saccharomycetaceae</taxon>
        <taxon>Kluyveromyces</taxon>
    </lineage>
</organism>
<dbReference type="PIRSF" id="PIRSF022613">
    <property type="entry name" value="MBA1"/>
    <property type="match status" value="1"/>
</dbReference>
<protein>
    <submittedName>
        <fullName evidence="1">Protein MBA1</fullName>
    </submittedName>
</protein>